<feature type="transmembrane region" description="Helical" evidence="1">
    <location>
        <begin position="6"/>
        <end position="25"/>
    </location>
</feature>
<evidence type="ECO:0000256" key="1">
    <source>
        <dbReference type="SAM" id="Phobius"/>
    </source>
</evidence>
<keyword evidence="1" id="KW-0812">Transmembrane</keyword>
<accession>A0A8S5Q615</accession>
<organism evidence="2">
    <name type="scientific">Phage sp. ctIHi3</name>
    <dbReference type="NCBI Taxonomy" id="2825791"/>
    <lineage>
        <taxon>Viruses</taxon>
    </lineage>
</organism>
<proteinExistence type="predicted"/>
<keyword evidence="1" id="KW-0472">Membrane</keyword>
<sequence length="31" mass="3552">MKEIFITLGILLISFGVAKIVYWIIKNGKKD</sequence>
<protein>
    <submittedName>
        <fullName evidence="2">Uncharacterized protein</fullName>
    </submittedName>
</protein>
<dbReference type="EMBL" id="BK015582">
    <property type="protein sequence ID" value="DAE14418.1"/>
    <property type="molecule type" value="Genomic_DNA"/>
</dbReference>
<name>A0A8S5Q615_9VIRU</name>
<reference evidence="2" key="1">
    <citation type="journal article" date="2021" name="Proc. Natl. Acad. Sci. U.S.A.">
        <title>A Catalog of Tens of Thousands of Viruses from Human Metagenomes Reveals Hidden Associations with Chronic Diseases.</title>
        <authorList>
            <person name="Tisza M.J."/>
            <person name="Buck C.B."/>
        </authorList>
    </citation>
    <scope>NUCLEOTIDE SEQUENCE</scope>
    <source>
        <strain evidence="2">CtIHi3</strain>
    </source>
</reference>
<keyword evidence="1" id="KW-1133">Transmembrane helix</keyword>
<evidence type="ECO:0000313" key="2">
    <source>
        <dbReference type="EMBL" id="DAE14418.1"/>
    </source>
</evidence>